<keyword evidence="3" id="KW-1185">Reference proteome</keyword>
<name>A0A4Z0Z450_9PEZI</name>
<reference evidence="2 3" key="1">
    <citation type="submission" date="2019-03" db="EMBL/GenBank/DDBJ databases">
        <title>Draft genome sequence of Xylaria hypoxylon DSM 108379, a ubiquitous saprotrophic-parasitic fungi on hardwood.</title>
        <authorList>
            <person name="Buettner E."/>
            <person name="Leonhardt S."/>
            <person name="Gebauer A.M."/>
            <person name="Liers C."/>
            <person name="Hofrichter M."/>
            <person name="Kellner H."/>
        </authorList>
    </citation>
    <scope>NUCLEOTIDE SEQUENCE [LARGE SCALE GENOMIC DNA]</scope>
    <source>
        <strain evidence="2 3">DSM 108379</strain>
    </source>
</reference>
<dbReference type="OrthoDB" id="5578329at2759"/>
<organism evidence="2 3">
    <name type="scientific">Xylaria hypoxylon</name>
    <dbReference type="NCBI Taxonomy" id="37992"/>
    <lineage>
        <taxon>Eukaryota</taxon>
        <taxon>Fungi</taxon>
        <taxon>Dikarya</taxon>
        <taxon>Ascomycota</taxon>
        <taxon>Pezizomycotina</taxon>
        <taxon>Sordariomycetes</taxon>
        <taxon>Xylariomycetidae</taxon>
        <taxon>Xylariales</taxon>
        <taxon>Xylariaceae</taxon>
        <taxon>Xylaria</taxon>
    </lineage>
</organism>
<accession>A0A4Z0Z450</accession>
<feature type="region of interest" description="Disordered" evidence="1">
    <location>
        <begin position="163"/>
        <end position="182"/>
    </location>
</feature>
<dbReference type="EMBL" id="SKBN01000094">
    <property type="protein sequence ID" value="TGJ83442.1"/>
    <property type="molecule type" value="Genomic_DNA"/>
</dbReference>
<dbReference type="InterPro" id="IPR007727">
    <property type="entry name" value="Spo12"/>
</dbReference>
<protein>
    <recommendedName>
        <fullName evidence="4">Spo12 family protein</fullName>
    </recommendedName>
</protein>
<dbReference type="Pfam" id="PF05032">
    <property type="entry name" value="Spo12"/>
    <property type="match status" value="1"/>
</dbReference>
<sequence>MGSSNVLSEKDANNSLKNLAGTGANKADKVDVKSMEYHRQVLKSKMEEEKYGHTATTITISSTAVGAPSGLGTTKVTAAVKPLPASSSQKIIHRTLAGLTADPNASGACSSAQQYISPSDNIMSPCTAKLNALKGRHAGKAKPKSLFAQASAKKFVGENVLGARSTEQASSETASNGNQQGQ</sequence>
<gene>
    <name evidence="2" type="ORF">E0Z10_g5336</name>
</gene>
<evidence type="ECO:0000256" key="1">
    <source>
        <dbReference type="SAM" id="MobiDB-lite"/>
    </source>
</evidence>
<proteinExistence type="predicted"/>
<evidence type="ECO:0008006" key="4">
    <source>
        <dbReference type="Google" id="ProtNLM"/>
    </source>
</evidence>
<feature type="compositionally biased region" description="Polar residues" evidence="1">
    <location>
        <begin position="165"/>
        <end position="182"/>
    </location>
</feature>
<evidence type="ECO:0000313" key="2">
    <source>
        <dbReference type="EMBL" id="TGJ83442.1"/>
    </source>
</evidence>
<dbReference type="STRING" id="37992.A0A4Z0Z450"/>
<evidence type="ECO:0000313" key="3">
    <source>
        <dbReference type="Proteomes" id="UP000297716"/>
    </source>
</evidence>
<dbReference type="AlphaFoldDB" id="A0A4Z0Z450"/>
<comment type="caution">
    <text evidence="2">The sequence shown here is derived from an EMBL/GenBank/DDBJ whole genome shotgun (WGS) entry which is preliminary data.</text>
</comment>
<feature type="compositionally biased region" description="Polar residues" evidence="1">
    <location>
        <begin position="1"/>
        <end position="17"/>
    </location>
</feature>
<dbReference type="Proteomes" id="UP000297716">
    <property type="component" value="Unassembled WGS sequence"/>
</dbReference>
<feature type="region of interest" description="Disordered" evidence="1">
    <location>
        <begin position="1"/>
        <end position="31"/>
    </location>
</feature>